<reference evidence="2" key="1">
    <citation type="submission" date="2015-12" db="EMBL/GenBank/DDBJ databases">
        <title>The first report of fully sequenced SIM-encoding plasmid pHN39-SIM.</title>
        <authorList>
            <person name="Sun F."/>
            <person name="Zhou D."/>
            <person name="Wang Q."/>
            <person name="Feng J."/>
            <person name="Feng W."/>
            <person name="Luo W."/>
            <person name="Zhang D."/>
            <person name="Chen Y."/>
            <person name="Qiu X."/>
            <person name="Yin Z."/>
            <person name="Chen W."/>
            <person name="Xia P."/>
        </authorList>
    </citation>
    <scope>NUCLEOTIDE SEQUENCE</scope>
    <source>
        <strain evidence="2">HN39</strain>
        <plasmid evidence="2">pHN39-SIM</plasmid>
    </source>
</reference>
<dbReference type="RefSeq" id="WP_023662164.1">
    <property type="nucleotide sequence ID" value="NZ_KU254577.1"/>
</dbReference>
<geneLocation type="plasmid" evidence="2">
    <name>pHN39-SIM</name>
</geneLocation>
<keyword evidence="2" id="KW-0614">Plasmid</keyword>
<dbReference type="EMBL" id="KU254577">
    <property type="protein sequence ID" value="AMP35748.1"/>
    <property type="molecule type" value="Genomic_DNA"/>
</dbReference>
<accession>A0A3G1DGB9</accession>
<feature type="transmembrane region" description="Helical" evidence="1">
    <location>
        <begin position="21"/>
        <end position="42"/>
    </location>
</feature>
<organism evidence="2">
    <name type="scientific">Pseudomonas aeruginosa</name>
    <dbReference type="NCBI Taxonomy" id="287"/>
    <lineage>
        <taxon>Bacteria</taxon>
        <taxon>Pseudomonadati</taxon>
        <taxon>Pseudomonadota</taxon>
        <taxon>Gammaproteobacteria</taxon>
        <taxon>Pseudomonadales</taxon>
        <taxon>Pseudomonadaceae</taxon>
        <taxon>Pseudomonas</taxon>
    </lineage>
</organism>
<evidence type="ECO:0000256" key="1">
    <source>
        <dbReference type="SAM" id="Phobius"/>
    </source>
</evidence>
<protein>
    <submittedName>
        <fullName evidence="2">Uncharacterized protein</fullName>
    </submittedName>
</protein>
<keyword evidence="1" id="KW-0472">Membrane</keyword>
<proteinExistence type="predicted"/>
<keyword evidence="1" id="KW-1133">Transmembrane helix</keyword>
<name>A0A3G1DGB9_PSEAI</name>
<evidence type="ECO:0000313" key="2">
    <source>
        <dbReference type="EMBL" id="AMP35748.1"/>
    </source>
</evidence>
<keyword evidence="1" id="KW-0812">Transmembrane</keyword>
<sequence length="47" mass="5255">MFKKKPTKELSAEDERFYRSASHVMAMVWMVGALTAVFTGMAESANV</sequence>
<dbReference type="AlphaFoldDB" id="A0A3G1DGB9"/>